<feature type="domain" description="ABC transmembrane type-1" evidence="8">
    <location>
        <begin position="116"/>
        <end position="305"/>
    </location>
</feature>
<dbReference type="Proteomes" id="UP000245202">
    <property type="component" value="Unassembled WGS sequence"/>
</dbReference>
<feature type="transmembrane region" description="Helical" evidence="7">
    <location>
        <begin position="118"/>
        <end position="143"/>
    </location>
</feature>
<dbReference type="SUPFAM" id="SSF161098">
    <property type="entry name" value="MetI-like"/>
    <property type="match status" value="1"/>
</dbReference>
<organism evidence="9 10">
    <name type="scientific">Paenibacillus agaridevorans</name>
    <dbReference type="NCBI Taxonomy" id="171404"/>
    <lineage>
        <taxon>Bacteria</taxon>
        <taxon>Bacillati</taxon>
        <taxon>Bacillota</taxon>
        <taxon>Bacilli</taxon>
        <taxon>Bacillales</taxon>
        <taxon>Paenibacillaceae</taxon>
        <taxon>Paenibacillus</taxon>
    </lineage>
</organism>
<proteinExistence type="inferred from homology"/>
<reference evidence="9 10" key="1">
    <citation type="submission" date="2017-08" db="EMBL/GenBank/DDBJ databases">
        <title>Substantial Increase in Enzyme Production by Combined Drug-Resistance Mutations in Paenibacillus agaridevorans.</title>
        <authorList>
            <person name="Tanaka Y."/>
            <person name="Funane K."/>
            <person name="Hosaka T."/>
            <person name="Shiwa Y."/>
            <person name="Fujita N."/>
            <person name="Miyazaki T."/>
            <person name="Yoshikawa H."/>
            <person name="Murakami K."/>
            <person name="Kasahara K."/>
            <person name="Inaoka T."/>
            <person name="Hiraga Y."/>
            <person name="Ochi K."/>
        </authorList>
    </citation>
    <scope>NUCLEOTIDE SEQUENCE [LARGE SCALE GENOMIC DNA]</scope>
    <source>
        <strain evidence="9 10">T-3040</strain>
    </source>
</reference>
<dbReference type="PANTHER" id="PTHR43386">
    <property type="entry name" value="OLIGOPEPTIDE TRANSPORT SYSTEM PERMEASE PROTEIN APPC"/>
    <property type="match status" value="1"/>
</dbReference>
<evidence type="ECO:0000313" key="10">
    <source>
        <dbReference type="Proteomes" id="UP000245202"/>
    </source>
</evidence>
<comment type="subcellular location">
    <subcellularLocation>
        <location evidence="1 7">Cell membrane</location>
        <topology evidence="1 7">Multi-pass membrane protein</topology>
    </subcellularLocation>
</comment>
<evidence type="ECO:0000259" key="8">
    <source>
        <dbReference type="PROSITE" id="PS50928"/>
    </source>
</evidence>
<dbReference type="GO" id="GO:0005886">
    <property type="term" value="C:plasma membrane"/>
    <property type="evidence" value="ECO:0007669"/>
    <property type="project" value="UniProtKB-SubCell"/>
</dbReference>
<dbReference type="AlphaFoldDB" id="A0A2R5EZ66"/>
<comment type="caution">
    <text evidence="9">The sequence shown here is derived from an EMBL/GenBank/DDBJ whole genome shotgun (WGS) entry which is preliminary data.</text>
</comment>
<evidence type="ECO:0000256" key="1">
    <source>
        <dbReference type="ARBA" id="ARBA00004651"/>
    </source>
</evidence>
<evidence type="ECO:0000256" key="6">
    <source>
        <dbReference type="ARBA" id="ARBA00023136"/>
    </source>
</evidence>
<dbReference type="PANTHER" id="PTHR43386:SF22">
    <property type="entry name" value="OLIGOPEPTIDE TRANSPORT SYSTEM PERMEASE PROTEIN OPPC"/>
    <property type="match status" value="1"/>
</dbReference>
<keyword evidence="5 7" id="KW-1133">Transmembrane helix</keyword>
<keyword evidence="6 7" id="KW-0472">Membrane</keyword>
<keyword evidence="2 7" id="KW-0813">Transport</keyword>
<dbReference type="EMBL" id="BDQX01000193">
    <property type="protein sequence ID" value="GBG09103.1"/>
    <property type="molecule type" value="Genomic_DNA"/>
</dbReference>
<keyword evidence="3" id="KW-1003">Cell membrane</keyword>
<evidence type="ECO:0000256" key="4">
    <source>
        <dbReference type="ARBA" id="ARBA00022692"/>
    </source>
</evidence>
<dbReference type="InterPro" id="IPR035906">
    <property type="entry name" value="MetI-like_sf"/>
</dbReference>
<evidence type="ECO:0000256" key="3">
    <source>
        <dbReference type="ARBA" id="ARBA00022475"/>
    </source>
</evidence>
<dbReference type="InterPro" id="IPR000515">
    <property type="entry name" value="MetI-like"/>
</dbReference>
<evidence type="ECO:0000256" key="7">
    <source>
        <dbReference type="RuleBase" id="RU363032"/>
    </source>
</evidence>
<keyword evidence="10" id="KW-1185">Reference proteome</keyword>
<protein>
    <submittedName>
        <fullName evidence="9">Diguanylate cyclase</fullName>
    </submittedName>
</protein>
<feature type="transmembrane region" description="Helical" evidence="7">
    <location>
        <begin position="179"/>
        <end position="198"/>
    </location>
</feature>
<dbReference type="RefSeq" id="WP_087569913.1">
    <property type="nucleotide sequence ID" value="NZ_BDQX01000193.1"/>
</dbReference>
<dbReference type="Pfam" id="PF00528">
    <property type="entry name" value="BPD_transp_1"/>
    <property type="match status" value="1"/>
</dbReference>
<feature type="transmembrane region" description="Helical" evidence="7">
    <location>
        <begin position="155"/>
        <end position="173"/>
    </location>
</feature>
<gene>
    <name evidence="9" type="ORF">PAT3040_03732</name>
</gene>
<dbReference type="GO" id="GO:0055085">
    <property type="term" value="P:transmembrane transport"/>
    <property type="evidence" value="ECO:0007669"/>
    <property type="project" value="InterPro"/>
</dbReference>
<feature type="transmembrane region" description="Helical" evidence="7">
    <location>
        <begin position="287"/>
        <end position="308"/>
    </location>
</feature>
<sequence>MSNFNPKPRGKERSDTLTPDMFEKLRREEVRVDEVGRATLTAWQDIWKRLTSNKLAMLGFWIIAALVVCCLVVPLIWPFDHYTTELTNTNQAPNGTHWFGTDELGRDMFERVWKGAQISLFVGVVAALIDLVLGVIYGGIMGYYGGKVDEVMNRFAEILYSIPYLLVVILLLVVMEPSLTTIIVAMSITGWINMAWIVRGQIMQLKNQEYALASKSLGAGAMRIIFRHLVPNAMGPILVTLTLTIPSAIFTEAFLSFLGLGVQSPAASWGTMIDDGVGGIFNYPWRLFFPAIFLSVTIFAFNVFGDGLRDAFDPKLKK</sequence>
<name>A0A2R5EZ66_9BACL</name>
<evidence type="ECO:0000256" key="5">
    <source>
        <dbReference type="ARBA" id="ARBA00022989"/>
    </source>
</evidence>
<dbReference type="CDD" id="cd06261">
    <property type="entry name" value="TM_PBP2"/>
    <property type="match status" value="1"/>
</dbReference>
<keyword evidence="4 7" id="KW-0812">Transmembrane</keyword>
<feature type="transmembrane region" description="Helical" evidence="7">
    <location>
        <begin position="237"/>
        <end position="262"/>
    </location>
</feature>
<accession>A0A2R5EZ66</accession>
<dbReference type="Pfam" id="PF12911">
    <property type="entry name" value="OppC_N"/>
    <property type="match status" value="1"/>
</dbReference>
<dbReference type="InterPro" id="IPR050366">
    <property type="entry name" value="BP-dependent_transpt_permease"/>
</dbReference>
<feature type="transmembrane region" description="Helical" evidence="7">
    <location>
        <begin position="55"/>
        <end position="77"/>
    </location>
</feature>
<dbReference type="Gene3D" id="1.10.3720.10">
    <property type="entry name" value="MetI-like"/>
    <property type="match status" value="1"/>
</dbReference>
<dbReference type="InterPro" id="IPR025966">
    <property type="entry name" value="OppC_N"/>
</dbReference>
<evidence type="ECO:0000313" key="9">
    <source>
        <dbReference type="EMBL" id="GBG09103.1"/>
    </source>
</evidence>
<dbReference type="PROSITE" id="PS50928">
    <property type="entry name" value="ABC_TM1"/>
    <property type="match status" value="1"/>
</dbReference>
<comment type="similarity">
    <text evidence="7">Belongs to the binding-protein-dependent transport system permease family.</text>
</comment>
<evidence type="ECO:0000256" key="2">
    <source>
        <dbReference type="ARBA" id="ARBA00022448"/>
    </source>
</evidence>